<dbReference type="AlphaFoldDB" id="A0A2M9XIF4"/>
<accession>A0A2M9XIF4</accession>
<dbReference type="InterPro" id="IPR004564">
    <property type="entry name" value="OM_lipoprot_carrier_LolA-like"/>
</dbReference>
<organism evidence="2 3">
    <name type="scientific">Leptospira hartskeerlii</name>
    <dbReference type="NCBI Taxonomy" id="2023177"/>
    <lineage>
        <taxon>Bacteria</taxon>
        <taxon>Pseudomonadati</taxon>
        <taxon>Spirochaetota</taxon>
        <taxon>Spirochaetia</taxon>
        <taxon>Leptospirales</taxon>
        <taxon>Leptospiraceae</taxon>
        <taxon>Leptospira</taxon>
    </lineage>
</organism>
<dbReference type="OrthoDB" id="339903at2"/>
<evidence type="ECO:0000313" key="3">
    <source>
        <dbReference type="Proteomes" id="UP000232196"/>
    </source>
</evidence>
<dbReference type="SUPFAM" id="SSF89392">
    <property type="entry name" value="Prokaryotic lipoproteins and lipoprotein localization factors"/>
    <property type="match status" value="1"/>
</dbReference>
<dbReference type="Proteomes" id="UP000232196">
    <property type="component" value="Unassembled WGS sequence"/>
</dbReference>
<dbReference type="EMBL" id="NPDN01000001">
    <property type="protein sequence ID" value="PJZ27450.1"/>
    <property type="molecule type" value="Genomic_DNA"/>
</dbReference>
<proteinExistence type="predicted"/>
<evidence type="ECO:0000313" key="2">
    <source>
        <dbReference type="EMBL" id="PJZ27450.1"/>
    </source>
</evidence>
<gene>
    <name evidence="2" type="ORF">CH357_02570</name>
</gene>
<keyword evidence="1" id="KW-0732">Signal</keyword>
<protein>
    <recommendedName>
        <fullName evidence="4">Outer membrane lipoprotein carrier protein LolA</fullName>
    </recommendedName>
</protein>
<comment type="caution">
    <text evidence="2">The sequence shown here is derived from an EMBL/GenBank/DDBJ whole genome shotgun (WGS) entry which is preliminary data.</text>
</comment>
<evidence type="ECO:0000256" key="1">
    <source>
        <dbReference type="ARBA" id="ARBA00022729"/>
    </source>
</evidence>
<dbReference type="PANTHER" id="PTHR35869:SF1">
    <property type="entry name" value="OUTER-MEMBRANE LIPOPROTEIN CARRIER PROTEIN"/>
    <property type="match status" value="1"/>
</dbReference>
<reference evidence="2 3" key="1">
    <citation type="submission" date="2017-07" db="EMBL/GenBank/DDBJ databases">
        <title>Leptospira spp. isolated from tropical soils.</title>
        <authorList>
            <person name="Thibeaux R."/>
            <person name="Iraola G."/>
            <person name="Ferres I."/>
            <person name="Bierque E."/>
            <person name="Girault D."/>
            <person name="Soupe-Gilbert M.-E."/>
            <person name="Picardeau M."/>
            <person name="Goarant C."/>
        </authorList>
    </citation>
    <scope>NUCLEOTIDE SEQUENCE [LARGE SCALE GENOMIC DNA]</scope>
    <source>
        <strain evidence="2 3">MCA1-C-A1</strain>
    </source>
</reference>
<dbReference type="Gene3D" id="2.50.20.10">
    <property type="entry name" value="Lipoprotein localisation LolA/LolB/LppX"/>
    <property type="match status" value="1"/>
</dbReference>
<keyword evidence="3" id="KW-1185">Reference proteome</keyword>
<evidence type="ECO:0008006" key="4">
    <source>
        <dbReference type="Google" id="ProtNLM"/>
    </source>
</evidence>
<dbReference type="CDD" id="cd16325">
    <property type="entry name" value="LolA"/>
    <property type="match status" value="1"/>
</dbReference>
<dbReference type="PANTHER" id="PTHR35869">
    <property type="entry name" value="OUTER-MEMBRANE LIPOPROTEIN CARRIER PROTEIN"/>
    <property type="match status" value="1"/>
</dbReference>
<sequence length="196" mass="20822">MASSKGILSFLGAAALLVCGTSILSDPGKERLSGVIGKMAEISSFRASITINNELTGTLSYQRPNHIHVKFSDGRVIASNGRYLWFYSPSRGIVGKQDVKGMTGGMAGLLSGYEEVTPVGGSLRLKSATRTYEEIVVTLGPDNTPRSLRMKSRSTGEYTSVSFSGVQTGIGLPASLFNFGAPANAQIVENPLNERE</sequence>
<name>A0A2M9XIF4_9LEPT</name>
<dbReference type="RefSeq" id="WP_100705185.1">
    <property type="nucleotide sequence ID" value="NZ_NPDL01000010.1"/>
</dbReference>
<dbReference type="InterPro" id="IPR029046">
    <property type="entry name" value="LolA/LolB/LppX"/>
</dbReference>